<dbReference type="AlphaFoldDB" id="A0A4Q5L062"/>
<proteinExistence type="predicted"/>
<accession>A0A4Q5L062</accession>
<evidence type="ECO:0000313" key="2">
    <source>
        <dbReference type="EMBL" id="RYU54760.1"/>
    </source>
</evidence>
<comment type="caution">
    <text evidence="2">The sequence shown here is derived from an EMBL/GenBank/DDBJ whole genome shotgun (WGS) entry which is preliminary data.</text>
</comment>
<evidence type="ECO:0000256" key="1">
    <source>
        <dbReference type="SAM" id="SignalP"/>
    </source>
</evidence>
<gene>
    <name evidence="3" type="ORF">ERW53_01685</name>
    <name evidence="2" type="ORF">ERW57_00485</name>
</gene>
<feature type="chain" id="PRO_5020962138" evidence="1">
    <location>
        <begin position="19"/>
        <end position="172"/>
    </location>
</feature>
<dbReference type="RefSeq" id="WP_130046672.1">
    <property type="nucleotide sequence ID" value="NZ_SEZK01000001.1"/>
</dbReference>
<dbReference type="Proteomes" id="UP000294166">
    <property type="component" value="Unassembled WGS sequence"/>
</dbReference>
<keyword evidence="1" id="KW-0732">Signal</keyword>
<evidence type="ECO:0000313" key="4">
    <source>
        <dbReference type="Proteomes" id="UP000294063"/>
    </source>
</evidence>
<organism evidence="2 4">
    <name type="scientific">Aliivibrio finisterrensis</name>
    <dbReference type="NCBI Taxonomy" id="511998"/>
    <lineage>
        <taxon>Bacteria</taxon>
        <taxon>Pseudomonadati</taxon>
        <taxon>Pseudomonadota</taxon>
        <taxon>Gammaproteobacteria</taxon>
        <taxon>Vibrionales</taxon>
        <taxon>Vibrionaceae</taxon>
        <taxon>Aliivibrio</taxon>
    </lineage>
</organism>
<protein>
    <submittedName>
        <fullName evidence="2">Uncharacterized protein</fullName>
    </submittedName>
</protein>
<evidence type="ECO:0000313" key="3">
    <source>
        <dbReference type="EMBL" id="RYU66856.1"/>
    </source>
</evidence>
<dbReference type="EMBL" id="SEZK01000001">
    <property type="protein sequence ID" value="RYU54760.1"/>
    <property type="molecule type" value="Genomic_DNA"/>
</dbReference>
<name>A0A4Q5L062_9GAMM</name>
<evidence type="ECO:0000313" key="5">
    <source>
        <dbReference type="Proteomes" id="UP000294166"/>
    </source>
</evidence>
<dbReference type="Proteomes" id="UP000294063">
    <property type="component" value="Unassembled WGS sequence"/>
</dbReference>
<reference evidence="4 5" key="1">
    <citation type="submission" date="2019-02" db="EMBL/GenBank/DDBJ databases">
        <title>Genome sequences of Aliivibrio finisterrensis strains from farmed Atlantic salmon.</title>
        <authorList>
            <person name="Bowman J.P."/>
        </authorList>
    </citation>
    <scope>NUCLEOTIDE SEQUENCE [LARGE SCALE GENOMIC DNA]</scope>
    <source>
        <strain evidence="3 5">A21</strain>
        <strain evidence="2 4">A46</strain>
    </source>
</reference>
<sequence length="172" mass="18653">MINFIILLCVFFSSHISAKTEVLNLSTTIDINQIYSDSIASASFIPNELVLTPTEDNQKFESVSSNLNIETTIPKGVSAVSYLSTLTKNEAVCITNGGESLVQNGFVTIDFDGTELVVNDSVSLNDFNSNDGTNKSSSHAVTFDFKRFDEITLPGTAETCSGEIEFNVMVDI</sequence>
<keyword evidence="5" id="KW-1185">Reference proteome</keyword>
<dbReference type="EMBL" id="SEZN01000002">
    <property type="protein sequence ID" value="RYU66856.1"/>
    <property type="molecule type" value="Genomic_DNA"/>
</dbReference>
<feature type="signal peptide" evidence="1">
    <location>
        <begin position="1"/>
        <end position="18"/>
    </location>
</feature>